<dbReference type="InterPro" id="IPR041489">
    <property type="entry name" value="PDZ_6"/>
</dbReference>
<feature type="domain" description="PDZ" evidence="2">
    <location>
        <begin position="8"/>
        <end position="49"/>
    </location>
</feature>
<dbReference type="Gene3D" id="2.30.42.10">
    <property type="match status" value="1"/>
</dbReference>
<name>A0A381RJY8_9ZZZZ</name>
<protein>
    <recommendedName>
        <fullName evidence="5">PDZ domain-containing protein</fullName>
    </recommendedName>
</protein>
<feature type="domain" description="Putative radical SAM N-terminal" evidence="3">
    <location>
        <begin position="63"/>
        <end position="209"/>
    </location>
</feature>
<dbReference type="InterPro" id="IPR045375">
    <property type="entry name" value="Put_radical_SAM-like_N"/>
</dbReference>
<gene>
    <name evidence="4" type="ORF">METZ01_LOCUS44122</name>
</gene>
<accession>A0A381RJY8</accession>
<dbReference type="InterPro" id="IPR036034">
    <property type="entry name" value="PDZ_sf"/>
</dbReference>
<evidence type="ECO:0000259" key="1">
    <source>
        <dbReference type="Pfam" id="PF04459"/>
    </source>
</evidence>
<dbReference type="SUPFAM" id="SSF50156">
    <property type="entry name" value="PDZ domain-like"/>
    <property type="match status" value="1"/>
</dbReference>
<evidence type="ECO:0000259" key="2">
    <source>
        <dbReference type="Pfam" id="PF17820"/>
    </source>
</evidence>
<dbReference type="Pfam" id="PF17820">
    <property type="entry name" value="PDZ_6"/>
    <property type="match status" value="1"/>
</dbReference>
<sequence length="428" mass="48962">MKIIKVFPDSLGETIGIQPGDRLLKINGKRVQDEIDYQFRMTEEVLTLDFEISGRMEKIEIEKEYDDDLGVEFEEMKIRSCANDCIFCFVDQNPPEMRKGMYFRDGDYRMSYLHGHYITMTNMGQNELNRVVEQRLSPLYISVHVTDIQQRQKLFLYKKDDGLLTKLEYLTNNGIELHTQIVLMPDLNDGEFLNKTLEDLYHYYPTVKSCTIVPVGLTGHRKGLMEIKSADKEYAKNLLNEITQMRNQFPGRKSPFVLYSDEWFILAEQPFPPLSDYGGLDLAENGVGQVRQFLTLFEEESANFPRALAFETNITLATGTLVYETFQKEVLPILNQIDNLTVTLLPIINKFYGESVTVTGLLTGTDIITQLASKNLGDAVWMSHRILNDEGTLTLDNLTLDDISNAIDCPLQLSNDSFLTLLNNLTHA</sequence>
<organism evidence="4">
    <name type="scientific">marine metagenome</name>
    <dbReference type="NCBI Taxonomy" id="408172"/>
    <lineage>
        <taxon>unclassified sequences</taxon>
        <taxon>metagenomes</taxon>
        <taxon>ecological metagenomes</taxon>
    </lineage>
</organism>
<dbReference type="EMBL" id="UINC01001961">
    <property type="protein sequence ID" value="SUZ91268.1"/>
    <property type="molecule type" value="Genomic_DNA"/>
</dbReference>
<feature type="domain" description="DUF512" evidence="1">
    <location>
        <begin position="213"/>
        <end position="413"/>
    </location>
</feature>
<evidence type="ECO:0000259" key="3">
    <source>
        <dbReference type="Pfam" id="PF19238"/>
    </source>
</evidence>
<evidence type="ECO:0000313" key="4">
    <source>
        <dbReference type="EMBL" id="SUZ91268.1"/>
    </source>
</evidence>
<dbReference type="Pfam" id="PF19238">
    <property type="entry name" value="Radical_SAM_2"/>
    <property type="match status" value="1"/>
</dbReference>
<proteinExistence type="predicted"/>
<dbReference type="AlphaFoldDB" id="A0A381RJY8"/>
<reference evidence="4" key="1">
    <citation type="submission" date="2018-05" db="EMBL/GenBank/DDBJ databases">
        <authorList>
            <person name="Lanie J.A."/>
            <person name="Ng W.-L."/>
            <person name="Kazmierczak K.M."/>
            <person name="Andrzejewski T.M."/>
            <person name="Davidsen T.M."/>
            <person name="Wayne K.J."/>
            <person name="Tettelin H."/>
            <person name="Glass J.I."/>
            <person name="Rusch D."/>
            <person name="Podicherti R."/>
            <person name="Tsui H.-C.T."/>
            <person name="Winkler M.E."/>
        </authorList>
    </citation>
    <scope>NUCLEOTIDE SEQUENCE</scope>
</reference>
<evidence type="ECO:0008006" key="5">
    <source>
        <dbReference type="Google" id="ProtNLM"/>
    </source>
</evidence>
<dbReference type="Pfam" id="PF04459">
    <property type="entry name" value="DUF512"/>
    <property type="match status" value="1"/>
</dbReference>
<dbReference type="InterPro" id="IPR007549">
    <property type="entry name" value="DUF512"/>
</dbReference>